<keyword evidence="2" id="KW-1185">Reference proteome</keyword>
<reference evidence="1 2" key="1">
    <citation type="journal article" date="2022" name="DNA Res.">
        <title>Chromosomal-level genome assembly of the orchid tree Bauhinia variegata (Leguminosae; Cercidoideae) supports the allotetraploid origin hypothesis of Bauhinia.</title>
        <authorList>
            <person name="Zhong Y."/>
            <person name="Chen Y."/>
            <person name="Zheng D."/>
            <person name="Pang J."/>
            <person name="Liu Y."/>
            <person name="Luo S."/>
            <person name="Meng S."/>
            <person name="Qian L."/>
            <person name="Wei D."/>
            <person name="Dai S."/>
            <person name="Zhou R."/>
        </authorList>
    </citation>
    <scope>NUCLEOTIDE SEQUENCE [LARGE SCALE GENOMIC DNA]</scope>
    <source>
        <strain evidence="1">BV-YZ2020</strain>
    </source>
</reference>
<proteinExistence type="predicted"/>
<sequence>MTANPIRFGVVGCAEIARKVARAISLAPNATLYAIASRSVEKVQKFAATNGLAESVKVYGSYDQLLDDPGVDAVYLPLPTSVHVQWAVLAARKKKHVLLEKPTALDVAELDQILEACQSNGVQFMDGTMWLHNPRTANMKQLLFDKVNRSVGRVNFIHSTSTMAATPEFLESNIRVKPDLDSLGALGDLGWYSISASLWAKNNQLPTTVAALPGVTRNAAGVILSCSATLHWDQPHQTLAIIHCSFLAHTSMDLFIGGSNGSLYVKDLAIPYQETCASFDFTFGAKFVDLHIGWNVEPEKVDVATGLPQETLMVQEFARLVESIRDSLSGPCAKWPQISRNTQLVVDAVKKSIDLGCKPVSL</sequence>
<dbReference type="EMBL" id="CM039438">
    <property type="protein sequence ID" value="KAI4299639.1"/>
    <property type="molecule type" value="Genomic_DNA"/>
</dbReference>
<evidence type="ECO:0000313" key="1">
    <source>
        <dbReference type="EMBL" id="KAI4299639.1"/>
    </source>
</evidence>
<dbReference type="Proteomes" id="UP000828941">
    <property type="component" value="Chromosome 13"/>
</dbReference>
<protein>
    <submittedName>
        <fullName evidence="1">Uncharacterized protein</fullName>
    </submittedName>
</protein>
<comment type="caution">
    <text evidence="1">The sequence shown here is derived from an EMBL/GenBank/DDBJ whole genome shotgun (WGS) entry which is preliminary data.</text>
</comment>
<organism evidence="1 2">
    <name type="scientific">Bauhinia variegata</name>
    <name type="common">Purple orchid tree</name>
    <name type="synonym">Phanera variegata</name>
    <dbReference type="NCBI Taxonomy" id="167791"/>
    <lineage>
        <taxon>Eukaryota</taxon>
        <taxon>Viridiplantae</taxon>
        <taxon>Streptophyta</taxon>
        <taxon>Embryophyta</taxon>
        <taxon>Tracheophyta</taxon>
        <taxon>Spermatophyta</taxon>
        <taxon>Magnoliopsida</taxon>
        <taxon>eudicotyledons</taxon>
        <taxon>Gunneridae</taxon>
        <taxon>Pentapetalae</taxon>
        <taxon>rosids</taxon>
        <taxon>fabids</taxon>
        <taxon>Fabales</taxon>
        <taxon>Fabaceae</taxon>
        <taxon>Cercidoideae</taxon>
        <taxon>Cercideae</taxon>
        <taxon>Bauhiniinae</taxon>
        <taxon>Bauhinia</taxon>
    </lineage>
</organism>
<name>A0ACB9KQV8_BAUVA</name>
<gene>
    <name evidence="1" type="ORF">L6164_033075</name>
</gene>
<evidence type="ECO:0000313" key="2">
    <source>
        <dbReference type="Proteomes" id="UP000828941"/>
    </source>
</evidence>
<accession>A0ACB9KQV8</accession>